<reference evidence="2" key="1">
    <citation type="journal article" date="2020" name="G3 (Bethesda)">
        <title>High-Quality Assemblies for Three Invasive Social Wasps from the &lt;i&gt;Vespula&lt;/i&gt; Genus.</title>
        <authorList>
            <person name="Harrop T.W.R."/>
            <person name="Guhlin J."/>
            <person name="McLaughlin G.M."/>
            <person name="Permina E."/>
            <person name="Stockwell P."/>
            <person name="Gilligan J."/>
            <person name="Le Lec M.F."/>
            <person name="Gruber M.A.M."/>
            <person name="Quinn O."/>
            <person name="Lovegrove M."/>
            <person name="Duncan E.J."/>
            <person name="Remnant E.J."/>
            <person name="Van Eeckhoven J."/>
            <person name="Graham B."/>
            <person name="Knapp R.A."/>
            <person name="Langford K.W."/>
            <person name="Kronenberg Z."/>
            <person name="Press M.O."/>
            <person name="Eacker S.M."/>
            <person name="Wilson-Rankin E.E."/>
            <person name="Purcell J."/>
            <person name="Lester P.J."/>
            <person name="Dearden P.K."/>
        </authorList>
    </citation>
    <scope>NUCLEOTIDE SEQUENCE</scope>
    <source>
        <strain evidence="2">Marl-1</strain>
    </source>
</reference>
<sequence length="145" mass="15982">MREEEERRRGREREEGEGEGEEEEEEEGATAAAKSRLLGPHALPRGGLYGRSGQARSRLIEIPFHDNDDDDDDYDEYTFGKENAAAAATAAATAAAAVAEAGRCKHTPHIGGVWLREKEIERQVQPRSLRGRGYRAYGRGSNVSI</sequence>
<dbReference type="Proteomes" id="UP000614350">
    <property type="component" value="Unassembled WGS sequence"/>
</dbReference>
<proteinExistence type="predicted"/>
<gene>
    <name evidence="2" type="ORF">HZH66_012197</name>
</gene>
<feature type="region of interest" description="Disordered" evidence="1">
    <location>
        <begin position="1"/>
        <end position="54"/>
    </location>
</feature>
<name>A0A834JGK9_VESVU</name>
<comment type="caution">
    <text evidence="2">The sequence shown here is derived from an EMBL/GenBank/DDBJ whole genome shotgun (WGS) entry which is preliminary data.</text>
</comment>
<evidence type="ECO:0000313" key="2">
    <source>
        <dbReference type="EMBL" id="KAF7385111.1"/>
    </source>
</evidence>
<feature type="compositionally biased region" description="Acidic residues" evidence="1">
    <location>
        <begin position="15"/>
        <end position="28"/>
    </location>
</feature>
<protein>
    <submittedName>
        <fullName evidence="2">Uncharacterized protein</fullName>
    </submittedName>
</protein>
<accession>A0A834JGK9</accession>
<dbReference type="AlphaFoldDB" id="A0A834JGK9"/>
<keyword evidence="3" id="KW-1185">Reference proteome</keyword>
<feature type="compositionally biased region" description="Basic and acidic residues" evidence="1">
    <location>
        <begin position="1"/>
        <end position="14"/>
    </location>
</feature>
<organism evidence="2 3">
    <name type="scientific">Vespula vulgaris</name>
    <name type="common">Yellow jacket</name>
    <name type="synonym">Wasp</name>
    <dbReference type="NCBI Taxonomy" id="7454"/>
    <lineage>
        <taxon>Eukaryota</taxon>
        <taxon>Metazoa</taxon>
        <taxon>Ecdysozoa</taxon>
        <taxon>Arthropoda</taxon>
        <taxon>Hexapoda</taxon>
        <taxon>Insecta</taxon>
        <taxon>Pterygota</taxon>
        <taxon>Neoptera</taxon>
        <taxon>Endopterygota</taxon>
        <taxon>Hymenoptera</taxon>
        <taxon>Apocrita</taxon>
        <taxon>Aculeata</taxon>
        <taxon>Vespoidea</taxon>
        <taxon>Vespidae</taxon>
        <taxon>Vespinae</taxon>
        <taxon>Vespula</taxon>
    </lineage>
</organism>
<evidence type="ECO:0000256" key="1">
    <source>
        <dbReference type="SAM" id="MobiDB-lite"/>
    </source>
</evidence>
<evidence type="ECO:0000313" key="3">
    <source>
        <dbReference type="Proteomes" id="UP000614350"/>
    </source>
</evidence>
<dbReference type="EMBL" id="JACSEA010000015">
    <property type="protein sequence ID" value="KAF7385111.1"/>
    <property type="molecule type" value="Genomic_DNA"/>
</dbReference>